<evidence type="ECO:0000313" key="1">
    <source>
        <dbReference type="EMBL" id="CAI9599446.1"/>
    </source>
</evidence>
<accession>A0ABN9FVF1</accession>
<dbReference type="EMBL" id="CATNWA010017296">
    <property type="protein sequence ID" value="CAI9599446.1"/>
    <property type="molecule type" value="Genomic_DNA"/>
</dbReference>
<protein>
    <submittedName>
        <fullName evidence="1">Uncharacterized protein</fullName>
    </submittedName>
</protein>
<keyword evidence="2" id="KW-1185">Reference proteome</keyword>
<proteinExistence type="predicted"/>
<name>A0ABN9FVF1_9NEOB</name>
<organism evidence="1 2">
    <name type="scientific">Staurois parvus</name>
    <dbReference type="NCBI Taxonomy" id="386267"/>
    <lineage>
        <taxon>Eukaryota</taxon>
        <taxon>Metazoa</taxon>
        <taxon>Chordata</taxon>
        <taxon>Craniata</taxon>
        <taxon>Vertebrata</taxon>
        <taxon>Euteleostomi</taxon>
        <taxon>Amphibia</taxon>
        <taxon>Batrachia</taxon>
        <taxon>Anura</taxon>
        <taxon>Neobatrachia</taxon>
        <taxon>Ranoidea</taxon>
        <taxon>Ranidae</taxon>
        <taxon>Staurois</taxon>
    </lineage>
</organism>
<dbReference type="Proteomes" id="UP001162483">
    <property type="component" value="Unassembled WGS sequence"/>
</dbReference>
<evidence type="ECO:0000313" key="2">
    <source>
        <dbReference type="Proteomes" id="UP001162483"/>
    </source>
</evidence>
<sequence>MNWMHMDSV</sequence>
<gene>
    <name evidence="1" type="ORF">SPARVUS_LOCUS12584083</name>
</gene>
<comment type="caution">
    <text evidence="1">The sequence shown here is derived from an EMBL/GenBank/DDBJ whole genome shotgun (WGS) entry which is preliminary data.</text>
</comment>
<reference evidence="1" key="1">
    <citation type="submission" date="2023-05" db="EMBL/GenBank/DDBJ databases">
        <authorList>
            <person name="Stuckert A."/>
        </authorList>
    </citation>
    <scope>NUCLEOTIDE SEQUENCE</scope>
</reference>